<feature type="region of interest" description="Disordered" evidence="1">
    <location>
        <begin position="1"/>
        <end position="75"/>
    </location>
</feature>
<name>A0A6N4XSQ6_9FLAO</name>
<gene>
    <name evidence="2" type="ORF">CHRY9393_00936</name>
</gene>
<accession>A0A6N4XSQ6</accession>
<evidence type="ECO:0000313" key="2">
    <source>
        <dbReference type="EMBL" id="CAA7386639.1"/>
    </source>
</evidence>
<evidence type="ECO:0000256" key="1">
    <source>
        <dbReference type="SAM" id="MobiDB-lite"/>
    </source>
</evidence>
<dbReference type="AlphaFoldDB" id="A0A6N4XSQ6"/>
<dbReference type="RefSeq" id="WP_162072264.1">
    <property type="nucleotide sequence ID" value="NZ_CACVBY010000014.1"/>
</dbReference>
<keyword evidence="3" id="KW-1185">Reference proteome</keyword>
<organism evidence="2 3">
    <name type="scientific">Chryseobacterium fistulae</name>
    <dbReference type="NCBI Taxonomy" id="2675058"/>
    <lineage>
        <taxon>Bacteria</taxon>
        <taxon>Pseudomonadati</taxon>
        <taxon>Bacteroidota</taxon>
        <taxon>Flavobacteriia</taxon>
        <taxon>Flavobacteriales</taxon>
        <taxon>Weeksellaceae</taxon>
        <taxon>Chryseobacterium group</taxon>
        <taxon>Chryseobacterium</taxon>
    </lineage>
</organism>
<protein>
    <submittedName>
        <fullName evidence="2">Uncharacterized protein</fullName>
    </submittedName>
</protein>
<reference evidence="2 3" key="1">
    <citation type="submission" date="2020-01" db="EMBL/GenBank/DDBJ databases">
        <authorList>
            <person name="Rodrigo-Torres L."/>
            <person name="Arahal R. D."/>
            <person name="Lucena T."/>
        </authorList>
    </citation>
    <scope>NUCLEOTIDE SEQUENCE [LARGE SCALE GENOMIC DNA]</scope>
    <source>
        <strain evidence="2 3">CECT 9393</strain>
    </source>
</reference>
<dbReference type="Proteomes" id="UP000445309">
    <property type="component" value="Unassembled WGS sequence"/>
</dbReference>
<feature type="compositionally biased region" description="Basic and acidic residues" evidence="1">
    <location>
        <begin position="47"/>
        <end position="75"/>
    </location>
</feature>
<evidence type="ECO:0000313" key="3">
    <source>
        <dbReference type="Proteomes" id="UP000445309"/>
    </source>
</evidence>
<sequence>MILMNGAKVPKEGKPDARTEPKDLQENLAIEEAKSGQGDTIMSGKLNDPKYNDYTKMKHPHDHEDGTKTEVHYMT</sequence>
<proteinExistence type="predicted"/>
<dbReference type="EMBL" id="CACVBY010000014">
    <property type="protein sequence ID" value="CAA7386639.1"/>
    <property type="molecule type" value="Genomic_DNA"/>
</dbReference>
<feature type="compositionally biased region" description="Basic and acidic residues" evidence="1">
    <location>
        <begin position="9"/>
        <end position="25"/>
    </location>
</feature>